<dbReference type="KEGG" id="mri:Mal4_19890"/>
<reference evidence="3 4" key="1">
    <citation type="submission" date="2019-02" db="EMBL/GenBank/DDBJ databases">
        <title>Deep-cultivation of Planctomycetes and their phenomic and genomic characterization uncovers novel biology.</title>
        <authorList>
            <person name="Wiegand S."/>
            <person name="Jogler M."/>
            <person name="Boedeker C."/>
            <person name="Pinto D."/>
            <person name="Vollmers J."/>
            <person name="Rivas-Marin E."/>
            <person name="Kohn T."/>
            <person name="Peeters S.H."/>
            <person name="Heuer A."/>
            <person name="Rast P."/>
            <person name="Oberbeckmann S."/>
            <person name="Bunk B."/>
            <person name="Jeske O."/>
            <person name="Meyerdierks A."/>
            <person name="Storesund J.E."/>
            <person name="Kallscheuer N."/>
            <person name="Luecker S."/>
            <person name="Lage O.M."/>
            <person name="Pohl T."/>
            <person name="Merkel B.J."/>
            <person name="Hornburger P."/>
            <person name="Mueller R.-W."/>
            <person name="Bruemmer F."/>
            <person name="Labrenz M."/>
            <person name="Spormann A.M."/>
            <person name="Op den Camp H."/>
            <person name="Overmann J."/>
            <person name="Amann R."/>
            <person name="Jetten M.S.M."/>
            <person name="Mascher T."/>
            <person name="Medema M.H."/>
            <person name="Devos D.P."/>
            <person name="Kaster A.-K."/>
            <person name="Ovreas L."/>
            <person name="Rohde M."/>
            <person name="Galperin M.Y."/>
            <person name="Jogler C."/>
        </authorList>
    </citation>
    <scope>NUCLEOTIDE SEQUENCE [LARGE SCALE GENOMIC DNA]</scope>
    <source>
        <strain evidence="3 4">Mal4</strain>
    </source>
</reference>
<evidence type="ECO:0000313" key="3">
    <source>
        <dbReference type="EMBL" id="QDU37673.1"/>
    </source>
</evidence>
<dbReference type="Proteomes" id="UP000320496">
    <property type="component" value="Chromosome"/>
</dbReference>
<name>A0A517Z5D8_9PLAN</name>
<evidence type="ECO:0000256" key="2">
    <source>
        <dbReference type="SAM" id="SignalP"/>
    </source>
</evidence>
<feature type="signal peptide" evidence="2">
    <location>
        <begin position="1"/>
        <end position="24"/>
    </location>
</feature>
<keyword evidence="4" id="KW-1185">Reference proteome</keyword>
<dbReference type="RefSeq" id="WP_145368675.1">
    <property type="nucleotide sequence ID" value="NZ_CP036275.1"/>
</dbReference>
<evidence type="ECO:0000256" key="1">
    <source>
        <dbReference type="SAM" id="MobiDB-lite"/>
    </source>
</evidence>
<keyword evidence="2" id="KW-0732">Signal</keyword>
<accession>A0A517Z5D8</accession>
<organism evidence="3 4">
    <name type="scientific">Maioricimonas rarisocia</name>
    <dbReference type="NCBI Taxonomy" id="2528026"/>
    <lineage>
        <taxon>Bacteria</taxon>
        <taxon>Pseudomonadati</taxon>
        <taxon>Planctomycetota</taxon>
        <taxon>Planctomycetia</taxon>
        <taxon>Planctomycetales</taxon>
        <taxon>Planctomycetaceae</taxon>
        <taxon>Maioricimonas</taxon>
    </lineage>
</organism>
<dbReference type="AlphaFoldDB" id="A0A517Z5D8"/>
<protein>
    <submittedName>
        <fullName evidence="3">Uncharacterized protein</fullName>
    </submittedName>
</protein>
<dbReference type="EMBL" id="CP036275">
    <property type="protein sequence ID" value="QDU37673.1"/>
    <property type="molecule type" value="Genomic_DNA"/>
</dbReference>
<proteinExistence type="predicted"/>
<evidence type="ECO:0000313" key="4">
    <source>
        <dbReference type="Proteomes" id="UP000320496"/>
    </source>
</evidence>
<gene>
    <name evidence="3" type="ORF">Mal4_19890</name>
</gene>
<feature type="chain" id="PRO_5022204693" evidence="2">
    <location>
        <begin position="25"/>
        <end position="270"/>
    </location>
</feature>
<sequence length="270" mass="30157" precursor="true">MSRTLSWTFTVGLLLLSVSPASLRAQPAESSSDEQAKATTVSTRTVVCPDHAYMEWGSYTSYYSFQHEIVDDECDEGTPVNYDGPNGLETPQGCPDCIDVAILPAAAPGERQDRSVVSANGHGHHPISLPRPLGRFRTDRDFYNGRCRSGYRVHGNHTERALYKFTVIDNSDAEVPVYVVARRIRLIWRGPGTRPEKWPRSHIQHVGQEVDPDAPENGEPGDSSRFTDVSEVRGEVEKITENIVHLKIPQEDGSWWIYQIVTATPIKSIE</sequence>
<feature type="region of interest" description="Disordered" evidence="1">
    <location>
        <begin position="208"/>
        <end position="230"/>
    </location>
</feature>